<dbReference type="EMBL" id="JBFAUK010000012">
    <property type="protein sequence ID" value="MEV5508175.1"/>
    <property type="molecule type" value="Genomic_DNA"/>
</dbReference>
<protein>
    <submittedName>
        <fullName evidence="2">Uncharacterized protein</fullName>
    </submittedName>
</protein>
<organism evidence="2 3">
    <name type="scientific">Streptomyces orinoci</name>
    <name type="common">Streptoverticillium orinoci</name>
    <dbReference type="NCBI Taxonomy" id="67339"/>
    <lineage>
        <taxon>Bacteria</taxon>
        <taxon>Bacillati</taxon>
        <taxon>Actinomycetota</taxon>
        <taxon>Actinomycetes</taxon>
        <taxon>Kitasatosporales</taxon>
        <taxon>Streptomycetaceae</taxon>
        <taxon>Streptomyces</taxon>
    </lineage>
</organism>
<sequence length="157" mass="16484">MTDLLLPYTLTTSPAAPAHTGELSLHHLQLAVGSTTRDSAAPTVRCSRLTLTLPTAPAVRMPMGEPVILRTKVEAERGPRRGRQWTAEAITTDPAATVIVLEPVEPADFDGTWTLTLTVSISTPLDGTVRITEDTTLVTDTGAGPTPRTGTVSSSAA</sequence>
<evidence type="ECO:0000313" key="3">
    <source>
        <dbReference type="Proteomes" id="UP001552594"/>
    </source>
</evidence>
<evidence type="ECO:0000256" key="1">
    <source>
        <dbReference type="SAM" id="MobiDB-lite"/>
    </source>
</evidence>
<dbReference type="Proteomes" id="UP001552594">
    <property type="component" value="Unassembled WGS sequence"/>
</dbReference>
<gene>
    <name evidence="2" type="ORF">AB0L16_17090</name>
</gene>
<comment type="caution">
    <text evidence="2">The sequence shown here is derived from an EMBL/GenBank/DDBJ whole genome shotgun (WGS) entry which is preliminary data.</text>
</comment>
<dbReference type="RefSeq" id="WP_109280578.1">
    <property type="nucleotide sequence ID" value="NZ_JBFAUK010000012.1"/>
</dbReference>
<name>A0ABV3JZ61_STRON</name>
<proteinExistence type="predicted"/>
<reference evidence="2 3" key="1">
    <citation type="submission" date="2024-06" db="EMBL/GenBank/DDBJ databases">
        <title>The Natural Products Discovery Center: Release of the First 8490 Sequenced Strains for Exploring Actinobacteria Biosynthetic Diversity.</title>
        <authorList>
            <person name="Kalkreuter E."/>
            <person name="Kautsar S.A."/>
            <person name="Yang D."/>
            <person name="Bader C.D."/>
            <person name="Teijaro C.N."/>
            <person name="Fluegel L."/>
            <person name="Davis C.M."/>
            <person name="Simpson J.R."/>
            <person name="Lauterbach L."/>
            <person name="Steele A.D."/>
            <person name="Gui C."/>
            <person name="Meng S."/>
            <person name="Li G."/>
            <person name="Viehrig K."/>
            <person name="Ye F."/>
            <person name="Su P."/>
            <person name="Kiefer A.F."/>
            <person name="Nichols A."/>
            <person name="Cepeda A.J."/>
            <person name="Yan W."/>
            <person name="Fan B."/>
            <person name="Jiang Y."/>
            <person name="Adhikari A."/>
            <person name="Zheng C.-J."/>
            <person name="Schuster L."/>
            <person name="Cowan T.M."/>
            <person name="Smanski M.J."/>
            <person name="Chevrette M.G."/>
            <person name="De Carvalho L.P.S."/>
            <person name="Shen B."/>
        </authorList>
    </citation>
    <scope>NUCLEOTIDE SEQUENCE [LARGE SCALE GENOMIC DNA]</scope>
    <source>
        <strain evidence="2 3">NPDC052347</strain>
    </source>
</reference>
<feature type="compositionally biased region" description="Polar residues" evidence="1">
    <location>
        <begin position="148"/>
        <end position="157"/>
    </location>
</feature>
<keyword evidence="3" id="KW-1185">Reference proteome</keyword>
<evidence type="ECO:0000313" key="2">
    <source>
        <dbReference type="EMBL" id="MEV5508175.1"/>
    </source>
</evidence>
<feature type="region of interest" description="Disordered" evidence="1">
    <location>
        <begin position="137"/>
        <end position="157"/>
    </location>
</feature>
<accession>A0ABV3JZ61</accession>